<dbReference type="WBParaSite" id="RSKR_0000579200.1">
    <property type="protein sequence ID" value="RSKR_0000579200.1"/>
    <property type="gene ID" value="RSKR_0000579200"/>
</dbReference>
<dbReference type="Proteomes" id="UP000095286">
    <property type="component" value="Unplaced"/>
</dbReference>
<reference evidence="2" key="1">
    <citation type="submission" date="2016-11" db="UniProtKB">
        <authorList>
            <consortium name="WormBaseParasite"/>
        </authorList>
    </citation>
    <scope>IDENTIFICATION</scope>
    <source>
        <strain evidence="2">KR3021</strain>
    </source>
</reference>
<organism evidence="1 2">
    <name type="scientific">Rhabditophanes sp. KR3021</name>
    <dbReference type="NCBI Taxonomy" id="114890"/>
    <lineage>
        <taxon>Eukaryota</taxon>
        <taxon>Metazoa</taxon>
        <taxon>Ecdysozoa</taxon>
        <taxon>Nematoda</taxon>
        <taxon>Chromadorea</taxon>
        <taxon>Rhabditida</taxon>
        <taxon>Tylenchina</taxon>
        <taxon>Panagrolaimomorpha</taxon>
        <taxon>Strongyloidoidea</taxon>
        <taxon>Alloionematidae</taxon>
        <taxon>Rhabditophanes</taxon>
    </lineage>
</organism>
<name>A0AC35TYI0_9BILA</name>
<sequence length="511" mass="56999">MDEDYLMGTDSDSPISEMSEEYWEYLCSSGEDDFTPEQQQTPTVDKKVVVDADVCIIGNGPAGISLSAFLAGWHPIYDGSSEHPNSKLHHRLLHNNHTPDLLYQDLSWYEDEFPELIKPNVRRTSNLLDTLARPNDGLMLNGHKNENTLKVTYNPEAAISHMVLGEGPIGGSWNTYDSEMVSVSLANGMELPGYTFADFLDPQLQNARLPSGVVKNYLQKYVEKLGLEKNFVTSTRVVSLEKVCHTQTGQEYWNVFCEGDGIKYKMSFNKIVIACGKNVIKRLQVSCFHNLSSNTSLAGLKAALDTFNKTKSLDVCCMERKTSDYDSDEECFPHNLTTLFSCRSKTKVVVIGDGISAADSVKYCLARGIEVIHVIRKNERQMRSSVIARLSPAIYPEYSAVFNLMIGRTANKNYRRFIRSTVNTIQTNDISISTPIGDVTEKFNLAVACIGRTTSGCLPLSQYQFNHNYQSTQDTSLFAIGSFAGDHFIRYLVGGALEVARTLLNPTRPGF</sequence>
<evidence type="ECO:0000313" key="2">
    <source>
        <dbReference type="WBParaSite" id="RSKR_0000579200.1"/>
    </source>
</evidence>
<accession>A0AC35TYI0</accession>
<protein>
    <submittedName>
        <fullName evidence="2">Oxidative stress-induced growth inhibitor 2</fullName>
    </submittedName>
</protein>
<proteinExistence type="predicted"/>
<evidence type="ECO:0000313" key="1">
    <source>
        <dbReference type="Proteomes" id="UP000095286"/>
    </source>
</evidence>